<dbReference type="SMART" id="SM00439">
    <property type="entry name" value="BAH"/>
    <property type="match status" value="1"/>
</dbReference>
<dbReference type="Gene3D" id="2.30.30.490">
    <property type="match status" value="1"/>
</dbReference>
<name>A0A833RF59_9POAL</name>
<dbReference type="GO" id="GO:0003682">
    <property type="term" value="F:chromatin binding"/>
    <property type="evidence" value="ECO:0007669"/>
    <property type="project" value="InterPro"/>
</dbReference>
<reference evidence="3" key="1">
    <citation type="submission" date="2020-01" db="EMBL/GenBank/DDBJ databases">
        <title>Genome sequence of Kobresia littledalei, the first chromosome-level genome in the family Cyperaceae.</title>
        <authorList>
            <person name="Qu G."/>
        </authorList>
    </citation>
    <scope>NUCLEOTIDE SEQUENCE</scope>
    <source>
        <strain evidence="3">C.B.Clarke</strain>
        <tissue evidence="3">Leaf</tissue>
    </source>
</reference>
<organism evidence="3 4">
    <name type="scientific">Carex littledalei</name>
    <dbReference type="NCBI Taxonomy" id="544730"/>
    <lineage>
        <taxon>Eukaryota</taxon>
        <taxon>Viridiplantae</taxon>
        <taxon>Streptophyta</taxon>
        <taxon>Embryophyta</taxon>
        <taxon>Tracheophyta</taxon>
        <taxon>Spermatophyta</taxon>
        <taxon>Magnoliopsida</taxon>
        <taxon>Liliopsida</taxon>
        <taxon>Poales</taxon>
        <taxon>Cyperaceae</taxon>
        <taxon>Cyperoideae</taxon>
        <taxon>Cariceae</taxon>
        <taxon>Carex</taxon>
        <taxon>Carex subgen. Euthyceras</taxon>
    </lineage>
</organism>
<dbReference type="SUPFAM" id="SSF54928">
    <property type="entry name" value="RNA-binding domain, RBD"/>
    <property type="match status" value="1"/>
</dbReference>
<dbReference type="AlphaFoldDB" id="A0A833RF59"/>
<dbReference type="PANTHER" id="PTHR47073:SF2">
    <property type="entry name" value="PROTEIN ANTI-SILENCING 1"/>
    <property type="match status" value="1"/>
</dbReference>
<feature type="compositionally biased region" description="Basic and acidic residues" evidence="1">
    <location>
        <begin position="283"/>
        <end position="294"/>
    </location>
</feature>
<dbReference type="InterPro" id="IPR035979">
    <property type="entry name" value="RBD_domain_sf"/>
</dbReference>
<dbReference type="GO" id="GO:0003723">
    <property type="term" value="F:RNA binding"/>
    <property type="evidence" value="ECO:0007669"/>
    <property type="project" value="TreeGrafter"/>
</dbReference>
<dbReference type="PROSITE" id="PS51038">
    <property type="entry name" value="BAH"/>
    <property type="match status" value="1"/>
</dbReference>
<evidence type="ECO:0000256" key="1">
    <source>
        <dbReference type="SAM" id="MobiDB-lite"/>
    </source>
</evidence>
<dbReference type="FunFam" id="2.30.30.490:FF:000017">
    <property type="entry name" value="Bromo-adjacent homology (BAH) domain-containing protein"/>
    <property type="match status" value="1"/>
</dbReference>
<dbReference type="Proteomes" id="UP000623129">
    <property type="component" value="Unassembled WGS sequence"/>
</dbReference>
<accession>A0A833RF59</accession>
<dbReference type="InterPro" id="IPR043151">
    <property type="entry name" value="BAH_sf"/>
</dbReference>
<keyword evidence="4" id="KW-1185">Reference proteome</keyword>
<evidence type="ECO:0000259" key="2">
    <source>
        <dbReference type="PROSITE" id="PS51038"/>
    </source>
</evidence>
<evidence type="ECO:0000313" key="3">
    <source>
        <dbReference type="EMBL" id="KAF3334926.1"/>
    </source>
</evidence>
<feature type="domain" description="BAH" evidence="2">
    <location>
        <begin position="32"/>
        <end position="158"/>
    </location>
</feature>
<comment type="caution">
    <text evidence="3">The sequence shown here is derived from an EMBL/GenBank/DDBJ whole genome shotgun (WGS) entry which is preliminary data.</text>
</comment>
<dbReference type="EMBL" id="SWLB01000009">
    <property type="protein sequence ID" value="KAF3334926.1"/>
    <property type="molecule type" value="Genomic_DNA"/>
</dbReference>
<protein>
    <submittedName>
        <fullName evidence="3">BAH domain-containing protein</fullName>
    </submittedName>
</protein>
<dbReference type="OrthoDB" id="1896853at2759"/>
<proteinExistence type="predicted"/>
<dbReference type="Pfam" id="PF01426">
    <property type="entry name" value="BAH"/>
    <property type="match status" value="1"/>
</dbReference>
<feature type="region of interest" description="Disordered" evidence="1">
    <location>
        <begin position="208"/>
        <end position="321"/>
    </location>
</feature>
<dbReference type="PANTHER" id="PTHR47073">
    <property type="entry name" value="PROTEIN ANTI-SILENCING 1"/>
    <property type="match status" value="1"/>
</dbReference>
<gene>
    <name evidence="3" type="ORF">FCM35_KLT21530</name>
</gene>
<feature type="compositionally biased region" description="Basic and acidic residues" evidence="1">
    <location>
        <begin position="250"/>
        <end position="273"/>
    </location>
</feature>
<dbReference type="InterPro" id="IPR001025">
    <property type="entry name" value="BAH_dom"/>
</dbReference>
<evidence type="ECO:0000313" key="4">
    <source>
        <dbReference type="Proteomes" id="UP000623129"/>
    </source>
</evidence>
<sequence length="562" mass="62507">MKDNISFTWGDKGGMSKSKEVQFYKNFKYDEITYNLFDNVYLFKDDDPEPHLGKIMKIWSAKGDKKVKIVWFLHPSEIGEHLGSYQPSEKEVFLACGGNEVPGVADINPLDAIAGKCCVICTLKDERNPHPSQADIERADFVFSRLFDASRCTLSDVSDKLPDTIATHNIELFFNKKEDLIPEVVLPAISNGAAENVSIPVPPKPYSLKISGTEANGPRQDERKSLKIRIPSKSIEDGRSKSVQTPAGTHKGEKRPLDTLNEDKVTKRVKLSDEAPGGSGENQIRKGRAEESELRSLPSPSGKSGAKGVVQPEKSPAVSTGVLKNGNKIEDWSEVPRKRDAVGKLKQAVVPSGGLKLQKNAEDQVEQASRRPIDVLARRKWFDFSGRNWAQKIQIEDQEGKVVLLQNFDASFTASEIEDLILGATQHPCTVRLVTNYMYGDPTYGMAYAFFRNKEAANLVVAKLSKVYLVLPDGRPLLCSKGALKIPKQSTSFVGHLAIEKLKKKMTGEEMKKAVSTAHCSQCNTIEFEMAVDWIAAEEKFENASKKLTEDHKQDRKRITKK</sequence>